<protein>
    <submittedName>
        <fullName evidence="1">Uncharacterized protein</fullName>
    </submittedName>
</protein>
<feature type="non-terminal residue" evidence="1">
    <location>
        <position position="1"/>
    </location>
</feature>
<dbReference type="EMBL" id="GETE01000122">
    <property type="protein sequence ID" value="JAT79252.1"/>
    <property type="molecule type" value="Transcribed_RNA"/>
</dbReference>
<name>A0A1D2AJ56_ORNBR</name>
<proteinExistence type="predicted"/>
<sequence>LNLHLKRRLMVKSIYLAGAVKKCELWPWLHFLAQSRLYECYSIKVDKRDLDEFSDAETDKERTEVLPEYNDISPSHESGPGYDRRTLVTSRKVVVRKRKRKKAIFF</sequence>
<accession>A0A1D2AJ56</accession>
<evidence type="ECO:0000313" key="1">
    <source>
        <dbReference type="EMBL" id="JAT79252.1"/>
    </source>
</evidence>
<organism evidence="1">
    <name type="scientific">Ornithodoros brasiliensis</name>
    <name type="common">Mouro tick</name>
    <dbReference type="NCBI Taxonomy" id="888526"/>
    <lineage>
        <taxon>Eukaryota</taxon>
        <taxon>Metazoa</taxon>
        <taxon>Ecdysozoa</taxon>
        <taxon>Arthropoda</taxon>
        <taxon>Chelicerata</taxon>
        <taxon>Arachnida</taxon>
        <taxon>Acari</taxon>
        <taxon>Parasitiformes</taxon>
        <taxon>Ixodida</taxon>
        <taxon>Ixodoidea</taxon>
        <taxon>Argasidae</taxon>
        <taxon>Ornithodorinae</taxon>
        <taxon>Ornithodoros</taxon>
    </lineage>
</organism>
<reference evidence="1" key="1">
    <citation type="submission" date="2016-07" db="EMBL/GenBank/DDBJ databases">
        <title>Salivary Glands transcriptome analysis on engorged females of Ornithodoros brasiliensis (Acari:Argasidae).</title>
        <authorList>
            <person name="Simons S.M."/>
            <person name="Carvalho E."/>
            <person name="Junqueira-de-Azevedo I."/>
            <person name="Ho P.L."/>
            <person name="Giovanni D."/>
            <person name="Mendonca R."/>
            <person name="Onofrio V."/>
            <person name="Landulfo G."/>
            <person name="Ramirez D."/>
            <person name="Barros-Battesti D."/>
        </authorList>
    </citation>
    <scope>NUCLEOTIDE SEQUENCE</scope>
    <source>
        <strain evidence="1">Female</strain>
        <tissue evidence="1">Salivary gland</tissue>
    </source>
</reference>
<dbReference type="AlphaFoldDB" id="A0A1D2AJ56"/>